<keyword evidence="1" id="KW-0732">Signal</keyword>
<feature type="signal peptide" evidence="1">
    <location>
        <begin position="1"/>
        <end position="25"/>
    </location>
</feature>
<proteinExistence type="predicted"/>
<dbReference type="PANTHER" id="PTHR34406:SF1">
    <property type="entry name" value="PROTEIN YCEI"/>
    <property type="match status" value="1"/>
</dbReference>
<keyword evidence="4" id="KW-1185">Reference proteome</keyword>
<dbReference type="Proteomes" id="UP000007394">
    <property type="component" value="Chromosome"/>
</dbReference>
<dbReference type="eggNOG" id="COG2353">
    <property type="taxonomic scope" value="Bacteria"/>
</dbReference>
<dbReference type="Gene3D" id="2.40.128.110">
    <property type="entry name" value="Lipid/polyisoprenoid-binding, YceI-like"/>
    <property type="match status" value="1"/>
</dbReference>
<dbReference type="SMART" id="SM00867">
    <property type="entry name" value="YceI"/>
    <property type="match status" value="1"/>
</dbReference>
<feature type="domain" description="Lipid/polyisoprenoid-binding YceI-like" evidence="2">
    <location>
        <begin position="23"/>
        <end position="204"/>
    </location>
</feature>
<protein>
    <recommendedName>
        <fullName evidence="2">Lipid/polyisoprenoid-binding YceI-like domain-containing protein</fullName>
    </recommendedName>
</protein>
<evidence type="ECO:0000256" key="1">
    <source>
        <dbReference type="SAM" id="SignalP"/>
    </source>
</evidence>
<dbReference type="Pfam" id="PF04264">
    <property type="entry name" value="YceI"/>
    <property type="match status" value="1"/>
</dbReference>
<evidence type="ECO:0000259" key="2">
    <source>
        <dbReference type="SMART" id="SM00867"/>
    </source>
</evidence>
<dbReference type="InterPro" id="IPR036761">
    <property type="entry name" value="TTHA0802/YceI-like_sf"/>
</dbReference>
<dbReference type="HOGENOM" id="CLU_071003_5_0_10"/>
<dbReference type="KEGG" id="ial:IALB_1953"/>
<dbReference type="OrthoDB" id="116832at2"/>
<organism evidence="3 4">
    <name type="scientific">Ignavibacterium album (strain DSM 19864 / JCM 16511 / NBRC 101810 / Mat9-16)</name>
    <dbReference type="NCBI Taxonomy" id="945713"/>
    <lineage>
        <taxon>Bacteria</taxon>
        <taxon>Pseudomonadati</taxon>
        <taxon>Ignavibacteriota</taxon>
        <taxon>Ignavibacteria</taxon>
        <taxon>Ignavibacteriales</taxon>
        <taxon>Ignavibacteriaceae</taxon>
        <taxon>Ignavibacterium</taxon>
    </lineage>
</organism>
<accession>I0AL02</accession>
<dbReference type="AlphaFoldDB" id="I0AL02"/>
<reference evidence="3 4" key="1">
    <citation type="journal article" date="2012" name="Front. Microbiol.">
        <title>Complete genome of Ignavibacterium album, a metabolically versatile, flagellated, facultative anaerobe from the phylum Chlorobi.</title>
        <authorList>
            <person name="Liu Z."/>
            <person name="Frigaard N.-U."/>
            <person name="Vogl K."/>
            <person name="Iino T."/>
            <person name="Ohkuma M."/>
            <person name="Overmann J."/>
            <person name="Bryant D.A."/>
        </authorList>
    </citation>
    <scope>NUCLEOTIDE SEQUENCE [LARGE SCALE GENOMIC DNA]</scope>
    <source>
        <strain evidence="4">DSM 19864 / JCM 16511 / NBRC 101810 / Mat9-16</strain>
    </source>
</reference>
<dbReference type="EMBL" id="CP003418">
    <property type="protein sequence ID" value="AFH49659.1"/>
    <property type="molecule type" value="Genomic_DNA"/>
</dbReference>
<feature type="chain" id="PRO_5003623861" description="Lipid/polyisoprenoid-binding YceI-like domain-containing protein" evidence="1">
    <location>
        <begin position="26"/>
        <end position="244"/>
    </location>
</feature>
<sequence>MKTKLTLAALVILLFGINISAQTFSADTKDGRNQASFISDAPLEKINGLASGLNATVMINTNDITKNPMGKVSVPVNNIKTGIDLRDEHLRSDMWLNAAKYPNVEFQLTGIKNPSSKSLNDGQKVKVTLVGKFSVHGVTKEIEVPATLTYFKESERTKAKAPGNLLVASADFKIKLADYGIKIPDMVVGKVNDEVEINVNFVASDKNASGNNPCNPCAVDKGKCNPCAMKDMQKGKCNPCAIKK</sequence>
<dbReference type="PANTHER" id="PTHR34406">
    <property type="entry name" value="PROTEIN YCEI"/>
    <property type="match status" value="1"/>
</dbReference>
<dbReference type="SUPFAM" id="SSF101874">
    <property type="entry name" value="YceI-like"/>
    <property type="match status" value="1"/>
</dbReference>
<name>I0AL02_IGNAJ</name>
<dbReference type="RefSeq" id="WP_014560808.1">
    <property type="nucleotide sequence ID" value="NC_017464.1"/>
</dbReference>
<evidence type="ECO:0000313" key="4">
    <source>
        <dbReference type="Proteomes" id="UP000007394"/>
    </source>
</evidence>
<dbReference type="InterPro" id="IPR007372">
    <property type="entry name" value="Lipid/polyisoprenoid-bd_YceI"/>
</dbReference>
<evidence type="ECO:0000313" key="3">
    <source>
        <dbReference type="EMBL" id="AFH49659.1"/>
    </source>
</evidence>
<dbReference type="STRING" id="945713.IALB_1953"/>
<gene>
    <name evidence="3" type="ordered locus">IALB_1953</name>
</gene>